<dbReference type="Gene3D" id="3.90.230.10">
    <property type="entry name" value="Creatinase/methionine aminopeptidase superfamily"/>
    <property type="match status" value="1"/>
</dbReference>
<dbReference type="SUPFAM" id="SSF55920">
    <property type="entry name" value="Creatinase/aminopeptidase"/>
    <property type="match status" value="1"/>
</dbReference>
<evidence type="ECO:0000256" key="8">
    <source>
        <dbReference type="ARBA" id="ARBA00023049"/>
    </source>
</evidence>
<dbReference type="InterPro" id="IPR052433">
    <property type="entry name" value="X-Pro_dipept-like"/>
</dbReference>
<evidence type="ECO:0000256" key="12">
    <source>
        <dbReference type="ARBA" id="ARBA00081411"/>
    </source>
</evidence>
<dbReference type="GO" id="GO:0005829">
    <property type="term" value="C:cytosol"/>
    <property type="evidence" value="ECO:0007669"/>
    <property type="project" value="TreeGrafter"/>
</dbReference>
<evidence type="ECO:0000256" key="3">
    <source>
        <dbReference type="ARBA" id="ARBA00008766"/>
    </source>
</evidence>
<evidence type="ECO:0000259" key="14">
    <source>
        <dbReference type="SMART" id="SM01011"/>
    </source>
</evidence>
<dbReference type="GO" id="GO:0070006">
    <property type="term" value="F:metalloaminopeptidase activity"/>
    <property type="evidence" value="ECO:0007669"/>
    <property type="project" value="InterPro"/>
</dbReference>
<dbReference type="InterPro" id="IPR001131">
    <property type="entry name" value="Peptidase_M24B_aminopep-P_CS"/>
</dbReference>
<dbReference type="PANTHER" id="PTHR43226">
    <property type="entry name" value="XAA-PRO AMINOPEPTIDASE 3"/>
    <property type="match status" value="1"/>
</dbReference>
<evidence type="ECO:0000256" key="10">
    <source>
        <dbReference type="ARBA" id="ARBA00069363"/>
    </source>
</evidence>
<evidence type="ECO:0000313" key="15">
    <source>
        <dbReference type="EMBL" id="CAB0151887.1"/>
    </source>
</evidence>
<dbReference type="InterPro" id="IPR007865">
    <property type="entry name" value="Aminopep_P_N"/>
</dbReference>
<evidence type="ECO:0000256" key="9">
    <source>
        <dbReference type="ARBA" id="ARBA00023211"/>
    </source>
</evidence>
<reference evidence="15 16" key="1">
    <citation type="submission" date="2020-02" db="EMBL/GenBank/DDBJ databases">
        <authorList>
            <person name="Rodrigo-Torres L."/>
            <person name="Arahal R. D."/>
            <person name="Lucena T."/>
        </authorList>
    </citation>
    <scope>NUCLEOTIDE SEQUENCE [LARGE SCALE GENOMIC DNA]</scope>
    <source>
        <strain evidence="15 16">CECT 9734</strain>
    </source>
</reference>
<dbReference type="CDD" id="cd01087">
    <property type="entry name" value="Prolidase"/>
    <property type="match status" value="1"/>
</dbReference>
<organism evidence="15 16">
    <name type="scientific">Pseudidiomarina piscicola</name>
    <dbReference type="NCBI Taxonomy" id="2614830"/>
    <lineage>
        <taxon>Bacteria</taxon>
        <taxon>Pseudomonadati</taxon>
        <taxon>Pseudomonadota</taxon>
        <taxon>Gammaproteobacteria</taxon>
        <taxon>Alteromonadales</taxon>
        <taxon>Idiomarinaceae</taxon>
        <taxon>Pseudidiomarina</taxon>
    </lineage>
</organism>
<dbReference type="InterPro" id="IPR036005">
    <property type="entry name" value="Creatinase/aminopeptidase-like"/>
</dbReference>
<dbReference type="InterPro" id="IPR000994">
    <property type="entry name" value="Pept_M24"/>
</dbReference>
<evidence type="ECO:0000313" key="16">
    <source>
        <dbReference type="Proteomes" id="UP000481517"/>
    </source>
</evidence>
<dbReference type="RefSeq" id="WP_173921209.1">
    <property type="nucleotide sequence ID" value="NZ_CADCXY010000007.1"/>
</dbReference>
<dbReference type="AlphaFoldDB" id="A0A6S6WQ01"/>
<keyword evidence="6 13" id="KW-0479">Metal-binding</keyword>
<feature type="domain" description="Aminopeptidase P N-terminal" evidence="14">
    <location>
        <begin position="2"/>
        <end position="138"/>
    </location>
</feature>
<dbReference type="GO" id="GO:0030145">
    <property type="term" value="F:manganese ion binding"/>
    <property type="evidence" value="ECO:0007669"/>
    <property type="project" value="InterPro"/>
</dbReference>
<keyword evidence="9" id="KW-0464">Manganese</keyword>
<evidence type="ECO:0000256" key="6">
    <source>
        <dbReference type="ARBA" id="ARBA00022723"/>
    </source>
</evidence>
<keyword evidence="15" id="KW-0031">Aminopeptidase</keyword>
<dbReference type="EC" id="3.4.11.9" evidence="4"/>
<evidence type="ECO:0000256" key="11">
    <source>
        <dbReference type="ARBA" id="ARBA00075356"/>
    </source>
</evidence>
<keyword evidence="8" id="KW-0482">Metalloprotease</keyword>
<comment type="similarity">
    <text evidence="3 13">Belongs to the peptidase M24B family.</text>
</comment>
<dbReference type="FunFam" id="3.90.230.10:FF:000002">
    <property type="entry name" value="Xaa-Pro aminopeptidase 3"/>
    <property type="match status" value="1"/>
</dbReference>
<name>A0A6S6WQ01_9GAMM</name>
<dbReference type="Proteomes" id="UP000481517">
    <property type="component" value="Unassembled WGS sequence"/>
</dbReference>
<dbReference type="SMART" id="SM01011">
    <property type="entry name" value="AMP_N"/>
    <property type="match status" value="1"/>
</dbReference>
<dbReference type="InterPro" id="IPR029149">
    <property type="entry name" value="Creatin/AminoP/Spt16_N"/>
</dbReference>
<dbReference type="PANTHER" id="PTHR43226:SF4">
    <property type="entry name" value="XAA-PRO AMINOPEPTIDASE 3"/>
    <property type="match status" value="1"/>
</dbReference>
<protein>
    <recommendedName>
        <fullName evidence="10">Xaa-Pro aminopeptidase</fullName>
        <ecNumber evidence="4">3.4.11.9</ecNumber>
    </recommendedName>
    <alternativeName>
        <fullName evidence="11">Aminopeptidase P II</fullName>
    </alternativeName>
    <alternativeName>
        <fullName evidence="12">X-Pro aminopeptidase</fullName>
    </alternativeName>
</protein>
<keyword evidence="7 15" id="KW-0378">Hydrolase</keyword>
<evidence type="ECO:0000256" key="13">
    <source>
        <dbReference type="RuleBase" id="RU000590"/>
    </source>
</evidence>
<evidence type="ECO:0000256" key="4">
    <source>
        <dbReference type="ARBA" id="ARBA00012574"/>
    </source>
</evidence>
<evidence type="ECO:0000256" key="5">
    <source>
        <dbReference type="ARBA" id="ARBA00022670"/>
    </source>
</evidence>
<sequence length="438" mass="48409">MLPISEFKQRRERLLKRLAAATNDTIAIIPSAQMLTRSRDTEFPFRQNSDFFYLTGFNEPDAVLVLAPNSAMPVQLYCQASDPHAEVWHGRRMGTARAVAQLGVDVAHSIDELDDHLLPLLDGVHTVMLDHSHDEWLAHVQELAAELRQSKKKGQKAPQAYLDLAPWMHQWRLVKSSAELDLMRKAAKISVAAHKRAMRFAAPGRYEYQVAAELHHEFAMQGAAAPAYGTICGSGENACILHYTENQSELAAGDLLLIDAGAEYQGYAADITRTFPVNGCFSEPQRQLYEVVLKAQEAALATVKPGSHLLNAHEAAAVEITKGLVALGILQGDVQAHIDQASHRRFFIHGLGHWLGLDVHDVGEYQQGEKRTLFEPGMVITVEPGVYIPADATDIEPKWRGLGIRIEDDVIITESGHENMTAGVPKTIAEIEAWMQAN</sequence>
<dbReference type="Pfam" id="PF05195">
    <property type="entry name" value="AMP_N"/>
    <property type="match status" value="1"/>
</dbReference>
<dbReference type="GO" id="GO:0006508">
    <property type="term" value="P:proteolysis"/>
    <property type="evidence" value="ECO:0007669"/>
    <property type="project" value="UniProtKB-KW"/>
</dbReference>
<comment type="catalytic activity">
    <reaction evidence="1">
        <text>Release of any N-terminal amino acid, including proline, that is linked to proline, even from a dipeptide or tripeptide.</text>
        <dbReference type="EC" id="3.4.11.9"/>
    </reaction>
</comment>
<dbReference type="EMBL" id="CADCXY010000007">
    <property type="protein sequence ID" value="CAB0151887.1"/>
    <property type="molecule type" value="Genomic_DNA"/>
</dbReference>
<evidence type="ECO:0000256" key="7">
    <source>
        <dbReference type="ARBA" id="ARBA00022801"/>
    </source>
</evidence>
<accession>A0A6S6WQ01</accession>
<keyword evidence="16" id="KW-1185">Reference proteome</keyword>
<proteinExistence type="inferred from homology"/>
<gene>
    <name evidence="15" type="primary">pepP</name>
    <name evidence="15" type="ORF">PSI9734_02247</name>
</gene>
<dbReference type="PROSITE" id="PS00491">
    <property type="entry name" value="PROLINE_PEPTIDASE"/>
    <property type="match status" value="1"/>
</dbReference>
<evidence type="ECO:0000256" key="1">
    <source>
        <dbReference type="ARBA" id="ARBA00001424"/>
    </source>
</evidence>
<dbReference type="SUPFAM" id="SSF53092">
    <property type="entry name" value="Creatinase/prolidase N-terminal domain"/>
    <property type="match status" value="1"/>
</dbReference>
<dbReference type="Gene3D" id="3.40.350.10">
    <property type="entry name" value="Creatinase/prolidase N-terminal domain"/>
    <property type="match status" value="1"/>
</dbReference>
<dbReference type="Pfam" id="PF00557">
    <property type="entry name" value="Peptidase_M24"/>
    <property type="match status" value="1"/>
</dbReference>
<dbReference type="NCBIfam" id="NF008131">
    <property type="entry name" value="PRK10879.1"/>
    <property type="match status" value="1"/>
</dbReference>
<comment type="cofactor">
    <cofactor evidence="2">
        <name>Mn(2+)</name>
        <dbReference type="ChEBI" id="CHEBI:29035"/>
    </cofactor>
</comment>
<evidence type="ECO:0000256" key="2">
    <source>
        <dbReference type="ARBA" id="ARBA00001936"/>
    </source>
</evidence>
<keyword evidence="5" id="KW-0645">Protease</keyword>